<dbReference type="AlphaFoldDB" id="A0A9W9A6Z8"/>
<name>A0A9W9A6Z8_9AGAR</name>
<reference evidence="1" key="2">
    <citation type="journal article" date="2023" name="Proc. Natl. Acad. Sci. U.S.A.">
        <title>A global phylogenomic analysis of the shiitake genus Lentinula.</title>
        <authorList>
            <person name="Sierra-Patev S."/>
            <person name="Min B."/>
            <person name="Naranjo-Ortiz M."/>
            <person name="Looney B."/>
            <person name="Konkel Z."/>
            <person name="Slot J.C."/>
            <person name="Sakamoto Y."/>
            <person name="Steenwyk J.L."/>
            <person name="Rokas A."/>
            <person name="Carro J."/>
            <person name="Camarero S."/>
            <person name="Ferreira P."/>
            <person name="Molpeceres G."/>
            <person name="Ruiz-Duenas F.J."/>
            <person name="Serrano A."/>
            <person name="Henrissat B."/>
            <person name="Drula E."/>
            <person name="Hughes K.W."/>
            <person name="Mata J.L."/>
            <person name="Ishikawa N.K."/>
            <person name="Vargas-Isla R."/>
            <person name="Ushijima S."/>
            <person name="Smith C.A."/>
            <person name="Donoghue J."/>
            <person name="Ahrendt S."/>
            <person name="Andreopoulos W."/>
            <person name="He G."/>
            <person name="LaButti K."/>
            <person name="Lipzen A."/>
            <person name="Ng V."/>
            <person name="Riley R."/>
            <person name="Sandor L."/>
            <person name="Barry K."/>
            <person name="Martinez A.T."/>
            <person name="Xiao Y."/>
            <person name="Gibbons J.G."/>
            <person name="Terashima K."/>
            <person name="Grigoriev I.V."/>
            <person name="Hibbett D."/>
        </authorList>
    </citation>
    <scope>NUCLEOTIDE SEQUENCE</scope>
    <source>
        <strain evidence="1">Sp2 HRB7682 ss15</strain>
    </source>
</reference>
<protein>
    <submittedName>
        <fullName evidence="1">Uncharacterized protein</fullName>
    </submittedName>
</protein>
<evidence type="ECO:0000313" key="2">
    <source>
        <dbReference type="Proteomes" id="UP001150238"/>
    </source>
</evidence>
<reference evidence="1" key="1">
    <citation type="submission" date="2022-08" db="EMBL/GenBank/DDBJ databases">
        <authorList>
            <consortium name="DOE Joint Genome Institute"/>
            <person name="Min B."/>
            <person name="Riley R."/>
            <person name="Sierra-Patev S."/>
            <person name="Naranjo-Ortiz M."/>
            <person name="Looney B."/>
            <person name="Konkel Z."/>
            <person name="Slot J.C."/>
            <person name="Sakamoto Y."/>
            <person name="Steenwyk J.L."/>
            <person name="Rokas A."/>
            <person name="Carro J."/>
            <person name="Camarero S."/>
            <person name="Ferreira P."/>
            <person name="Molpeceres G."/>
            <person name="Ruiz-Duenas F.J."/>
            <person name="Serrano A."/>
            <person name="Henrissat B."/>
            <person name="Drula E."/>
            <person name="Hughes K.W."/>
            <person name="Mata J.L."/>
            <person name="Ishikawa N.K."/>
            <person name="Vargas-Isla R."/>
            <person name="Ushijima S."/>
            <person name="Smith C.A."/>
            <person name="Ahrendt S."/>
            <person name="Andreopoulos W."/>
            <person name="He G."/>
            <person name="Labutti K."/>
            <person name="Lipzen A."/>
            <person name="Ng V."/>
            <person name="Sandor L."/>
            <person name="Barry K."/>
            <person name="Martinez A.T."/>
            <person name="Xiao Y."/>
            <person name="Gibbons J.G."/>
            <person name="Terashima K."/>
            <person name="Hibbett D.S."/>
            <person name="Grigoriev I.V."/>
        </authorList>
    </citation>
    <scope>NUCLEOTIDE SEQUENCE</scope>
    <source>
        <strain evidence="1">Sp2 HRB7682 ss15</strain>
    </source>
</reference>
<evidence type="ECO:0000313" key="1">
    <source>
        <dbReference type="EMBL" id="KAJ4475947.1"/>
    </source>
</evidence>
<feature type="non-terminal residue" evidence="1">
    <location>
        <position position="1"/>
    </location>
</feature>
<dbReference type="EMBL" id="JANVFS010000021">
    <property type="protein sequence ID" value="KAJ4475947.1"/>
    <property type="molecule type" value="Genomic_DNA"/>
</dbReference>
<proteinExistence type="predicted"/>
<accession>A0A9W9A6Z8</accession>
<feature type="non-terminal residue" evidence="1">
    <location>
        <position position="130"/>
    </location>
</feature>
<gene>
    <name evidence="1" type="ORF">C8J55DRAFT_386552</name>
</gene>
<comment type="caution">
    <text evidence="1">The sequence shown here is derived from an EMBL/GenBank/DDBJ whole genome shotgun (WGS) entry which is preliminary data.</text>
</comment>
<organism evidence="1 2">
    <name type="scientific">Lentinula lateritia</name>
    <dbReference type="NCBI Taxonomy" id="40482"/>
    <lineage>
        <taxon>Eukaryota</taxon>
        <taxon>Fungi</taxon>
        <taxon>Dikarya</taxon>
        <taxon>Basidiomycota</taxon>
        <taxon>Agaricomycotina</taxon>
        <taxon>Agaricomycetes</taxon>
        <taxon>Agaricomycetidae</taxon>
        <taxon>Agaricales</taxon>
        <taxon>Marasmiineae</taxon>
        <taxon>Omphalotaceae</taxon>
        <taxon>Lentinula</taxon>
    </lineage>
</organism>
<dbReference type="Proteomes" id="UP001150238">
    <property type="component" value="Unassembled WGS sequence"/>
</dbReference>
<sequence>VTDAPHAQKTAHYQPQHGTHTTSLGTGYLVNRSLIDIYSINGAGLQLRDVDNVDKQDDGAARRVFHFNVLQSMTETEDARYFISLYMYLSQLSCLGTLFEAWMNTTMSTKDCVLAALRARFWLNLVNHHI</sequence>